<dbReference type="eggNOG" id="ENOG502SH59">
    <property type="taxonomic scope" value="Eukaryota"/>
</dbReference>
<dbReference type="Gene3D" id="4.10.240.10">
    <property type="entry name" value="Zn(2)-C6 fungal-type DNA-binding domain"/>
    <property type="match status" value="1"/>
</dbReference>
<dbReference type="GO" id="GO:0003677">
    <property type="term" value="F:DNA binding"/>
    <property type="evidence" value="ECO:0007669"/>
    <property type="project" value="InterPro"/>
</dbReference>
<feature type="region of interest" description="Disordered" evidence="3">
    <location>
        <begin position="86"/>
        <end position="156"/>
    </location>
</feature>
<protein>
    <submittedName>
        <fullName evidence="5">Fungal specific transcription factor domain containing protein</fullName>
    </submittedName>
</protein>
<reference evidence="5 6" key="1">
    <citation type="journal article" date="2011" name="Proc. Natl. Acad. Sci. U.S.A.">
        <title>Genome and transcriptome analyses of the mountain pine beetle-fungal symbiont Grosmannia clavigera, a lodgepole pine pathogen.</title>
        <authorList>
            <person name="DiGuistini S."/>
            <person name="Wang Y."/>
            <person name="Liao N.Y."/>
            <person name="Taylor G."/>
            <person name="Tanguay P."/>
            <person name="Feau N."/>
            <person name="Henrissat B."/>
            <person name="Chan S.K."/>
            <person name="Hesse-Orce U."/>
            <person name="Alamouti S.M."/>
            <person name="Tsui C.K.M."/>
            <person name="Docking R.T."/>
            <person name="Levasseur A."/>
            <person name="Haridas S."/>
            <person name="Robertson G."/>
            <person name="Birol I."/>
            <person name="Holt R.A."/>
            <person name="Marra M.A."/>
            <person name="Hamelin R.C."/>
            <person name="Hirst M."/>
            <person name="Jones S.J.M."/>
            <person name="Bohlmann J."/>
            <person name="Breuil C."/>
        </authorList>
    </citation>
    <scope>NUCLEOTIDE SEQUENCE [LARGE SCALE GENOMIC DNA]</scope>
    <source>
        <strain evidence="6">kw1407 / UAMH 11150</strain>
    </source>
</reference>
<keyword evidence="1" id="KW-0479">Metal-binding</keyword>
<dbReference type="SMART" id="SM00066">
    <property type="entry name" value="GAL4"/>
    <property type="match status" value="1"/>
</dbReference>
<dbReference type="PROSITE" id="PS50048">
    <property type="entry name" value="ZN2_CY6_FUNGAL_2"/>
    <property type="match status" value="1"/>
</dbReference>
<dbReference type="GO" id="GO:0000981">
    <property type="term" value="F:DNA-binding transcription factor activity, RNA polymerase II-specific"/>
    <property type="evidence" value="ECO:0007669"/>
    <property type="project" value="InterPro"/>
</dbReference>
<dbReference type="CDD" id="cd12148">
    <property type="entry name" value="fungal_TF_MHR"/>
    <property type="match status" value="1"/>
</dbReference>
<evidence type="ECO:0000313" key="6">
    <source>
        <dbReference type="Proteomes" id="UP000007796"/>
    </source>
</evidence>
<evidence type="ECO:0000256" key="3">
    <source>
        <dbReference type="SAM" id="MobiDB-lite"/>
    </source>
</evidence>
<accession>F0XMR7</accession>
<dbReference type="PANTHER" id="PTHR46910:SF1">
    <property type="entry name" value="MISCELLANEOUS ZN(II)2CYS6 TRANSCRIPTION FACTOR (EUROFUNG)-RELATED"/>
    <property type="match status" value="1"/>
</dbReference>
<dbReference type="Proteomes" id="UP000007796">
    <property type="component" value="Unassembled WGS sequence"/>
</dbReference>
<keyword evidence="2" id="KW-0539">Nucleus</keyword>
<evidence type="ECO:0000256" key="2">
    <source>
        <dbReference type="ARBA" id="ARBA00023242"/>
    </source>
</evidence>
<dbReference type="PANTHER" id="PTHR46910">
    <property type="entry name" value="TRANSCRIPTION FACTOR PDR1"/>
    <property type="match status" value="1"/>
</dbReference>
<evidence type="ECO:0000256" key="1">
    <source>
        <dbReference type="ARBA" id="ARBA00022723"/>
    </source>
</evidence>
<dbReference type="SUPFAM" id="SSF57701">
    <property type="entry name" value="Zn2/Cys6 DNA-binding domain"/>
    <property type="match status" value="1"/>
</dbReference>
<dbReference type="InterPro" id="IPR036864">
    <property type="entry name" value="Zn2-C6_fun-type_DNA-bd_sf"/>
</dbReference>
<dbReference type="STRING" id="655863.F0XMR7"/>
<dbReference type="Pfam" id="PF00172">
    <property type="entry name" value="Zn_clus"/>
    <property type="match status" value="1"/>
</dbReference>
<proteinExistence type="predicted"/>
<dbReference type="HOGENOM" id="CLU_010508_0_0_1"/>
<feature type="domain" description="Zn(2)-C6 fungal-type" evidence="4">
    <location>
        <begin position="17"/>
        <end position="47"/>
    </location>
</feature>
<dbReference type="EMBL" id="GL629794">
    <property type="protein sequence ID" value="EFX01511.1"/>
    <property type="molecule type" value="Genomic_DNA"/>
</dbReference>
<dbReference type="GeneID" id="25979888"/>
<dbReference type="InterPro" id="IPR050987">
    <property type="entry name" value="AtrR-like"/>
</dbReference>
<dbReference type="PROSITE" id="PS00463">
    <property type="entry name" value="ZN2_CY6_FUNGAL_1"/>
    <property type="match status" value="1"/>
</dbReference>
<name>F0XMR7_GROCL</name>
<dbReference type="InParanoid" id="F0XMR7"/>
<dbReference type="RefSeq" id="XP_014170993.1">
    <property type="nucleotide sequence ID" value="XM_014315518.1"/>
</dbReference>
<dbReference type="AlphaFoldDB" id="F0XMR7"/>
<dbReference type="Pfam" id="PF04082">
    <property type="entry name" value="Fungal_trans"/>
    <property type="match status" value="1"/>
</dbReference>
<feature type="compositionally biased region" description="Basic and acidic residues" evidence="3">
    <location>
        <begin position="86"/>
        <end position="97"/>
    </location>
</feature>
<evidence type="ECO:0000313" key="5">
    <source>
        <dbReference type="EMBL" id="EFX01511.1"/>
    </source>
</evidence>
<sequence length="703" mass="77798">MYPSMTAPQKQRRQATACDYCRSHKVKCDAEQPSCRNCVRRGIECVTVNLRNPGLDGTRQLPLGRRRKDAPRTLDNSSAVWGERIDTAARPADEPETVKYPPSPLQPAERTFEARSPSSILPGVFTSPFHEDTRDPTASVSRTGSPSTRSLNNSTPSLPLLADKNGFRAQAVGSGSSLCFLVQWLDLYFSQCPTWTPILPFIQQGLAYSMEVPLPFSVGPPLLPSSETAKKYTALFFSRVHPVFPVINRDAFEASLDVLRAKVACVPMSLESRDYPLLACAYAVFSAAADEEASAVSPEGTKYLQGAYLLYGQLVATPHYTSVQALLLLTLILYNRSKNGASWGTLSQAVRIAQSIGLHRHVPPSGSVPATLPMTPGNAADENLFSRIWWAAYTLERMMELESGRPSAIYDGECNQIIPTVTAGTLAPGCSFDYFRALVQLSQIQSRAIVLLHSNKTQRKSFRLMLREQGRIDRALVDWTEGFPESIRMIALHRPALVSSPGFLRNRINEYCAGTPWRDRLHFSLCIGVASARAMLKAYNDLLMYVGPTRLITANQILLATLVLGIYITKNPLSRLKNSDLAMLSTFSESIEEEYVMMGQDLEFAKGMQTLRQQLSDNIGSHRPGPLGIDQVAEAAIQPKGVEMDSLLPGFDFNTTVDFNTGLANLEDSWSHLWNEDFGGWTYSNDEQDTTNMYVLGLPQSWT</sequence>
<dbReference type="SMART" id="SM00906">
    <property type="entry name" value="Fungal_trans"/>
    <property type="match status" value="1"/>
</dbReference>
<dbReference type="InterPro" id="IPR001138">
    <property type="entry name" value="Zn2Cys6_DnaBD"/>
</dbReference>
<dbReference type="CDD" id="cd00067">
    <property type="entry name" value="GAL4"/>
    <property type="match status" value="1"/>
</dbReference>
<keyword evidence="6" id="KW-1185">Reference proteome</keyword>
<gene>
    <name evidence="5" type="ORF">CMQ_6453</name>
</gene>
<organism evidence="6">
    <name type="scientific">Grosmannia clavigera (strain kw1407 / UAMH 11150)</name>
    <name type="common">Blue stain fungus</name>
    <name type="synonym">Graphiocladiella clavigera</name>
    <dbReference type="NCBI Taxonomy" id="655863"/>
    <lineage>
        <taxon>Eukaryota</taxon>
        <taxon>Fungi</taxon>
        <taxon>Dikarya</taxon>
        <taxon>Ascomycota</taxon>
        <taxon>Pezizomycotina</taxon>
        <taxon>Sordariomycetes</taxon>
        <taxon>Sordariomycetidae</taxon>
        <taxon>Ophiostomatales</taxon>
        <taxon>Ophiostomataceae</taxon>
        <taxon>Leptographium</taxon>
    </lineage>
</organism>
<dbReference type="GO" id="GO:0006351">
    <property type="term" value="P:DNA-templated transcription"/>
    <property type="evidence" value="ECO:0007669"/>
    <property type="project" value="InterPro"/>
</dbReference>
<feature type="compositionally biased region" description="Polar residues" evidence="3">
    <location>
        <begin position="136"/>
        <end position="149"/>
    </location>
</feature>
<dbReference type="GO" id="GO:0008270">
    <property type="term" value="F:zinc ion binding"/>
    <property type="evidence" value="ECO:0007669"/>
    <property type="project" value="InterPro"/>
</dbReference>
<evidence type="ECO:0000259" key="4">
    <source>
        <dbReference type="PROSITE" id="PS50048"/>
    </source>
</evidence>
<dbReference type="InterPro" id="IPR007219">
    <property type="entry name" value="XnlR_reg_dom"/>
</dbReference>
<dbReference type="OrthoDB" id="3037908at2759"/>